<dbReference type="EMBL" id="LAZR01000977">
    <property type="protein sequence ID" value="KKN53300.1"/>
    <property type="molecule type" value="Genomic_DNA"/>
</dbReference>
<reference evidence="1" key="1">
    <citation type="journal article" date="2015" name="Nature">
        <title>Complex archaea that bridge the gap between prokaryotes and eukaryotes.</title>
        <authorList>
            <person name="Spang A."/>
            <person name="Saw J.H."/>
            <person name="Jorgensen S.L."/>
            <person name="Zaremba-Niedzwiedzka K."/>
            <person name="Martijn J."/>
            <person name="Lind A.E."/>
            <person name="van Eijk R."/>
            <person name="Schleper C."/>
            <person name="Guy L."/>
            <person name="Ettema T.J."/>
        </authorList>
    </citation>
    <scope>NUCLEOTIDE SEQUENCE</scope>
</reference>
<accession>A0A0F9R9Z7</accession>
<comment type="caution">
    <text evidence="1">The sequence shown here is derived from an EMBL/GenBank/DDBJ whole genome shotgun (WGS) entry which is preliminary data.</text>
</comment>
<name>A0A0F9R9Z7_9ZZZZ</name>
<protein>
    <submittedName>
        <fullName evidence="1">Uncharacterized protein</fullName>
    </submittedName>
</protein>
<sequence>MGGPEAIRGYLLQTIISLLESLKEDEGWTNLELEPEEDSEKVDIKFQYSDEYYACLGNKMRILDTKPNNSNEFVETKVTVHKVIEKAILIETMINEKLWIPKNQIQNPTGLIEKEEYRIKISRYFYKSREMLYLDKLKKVKKSLNKVIREEKKKRNFTCIINIRKPKSIFQFYCRRHSRNAAHWNLHLFLNQHYDLTIGKSVHLSIVRVDTPFLPQFPLC</sequence>
<proteinExistence type="predicted"/>
<dbReference type="AlphaFoldDB" id="A0A0F9R9Z7"/>
<gene>
    <name evidence="1" type="ORF">LCGC14_0603720</name>
</gene>
<evidence type="ECO:0000313" key="1">
    <source>
        <dbReference type="EMBL" id="KKN53300.1"/>
    </source>
</evidence>
<organism evidence="1">
    <name type="scientific">marine sediment metagenome</name>
    <dbReference type="NCBI Taxonomy" id="412755"/>
    <lineage>
        <taxon>unclassified sequences</taxon>
        <taxon>metagenomes</taxon>
        <taxon>ecological metagenomes</taxon>
    </lineage>
</organism>